<dbReference type="InterPro" id="IPR044876">
    <property type="entry name" value="HRDC_dom_sf"/>
</dbReference>
<sequence length="727" mass="80518">MSLQLLSSRLKQTFGYNEFRPLQREIMEASLGGRDTVAILPTGAGKSLCYQLPALVREGLTVVVSPLIALMKDQVDQLEASGVAATFLNSTLDSNEARRRTDGLAAGEYQLLYVAPERLMLPDFLMRLRNWKIAALAVDEAHCISEWGHDFRPEYRRLREVRGVLPEIPVLALTATATGRVREDIIRQLELRDPAVFLASFNRPNLKYQVVGKSGAAAQVCNFVNARPDESGIVYCQSRKNTESMAATLRAQGFSAVAYHAGLDAEERANNQEAFLRDEAKIVCATVAFGMGINKPNVRYVIHADMPKNIEGYYQETGRAGRDGLPSDCLLLFSRGDVTKYLGFIDAIPDEHARAVAHEQLDQMAHFAESDTCRRVTLMGYFGESWPLENCGGCDHCLSPREKWDATTDVQKLLSCVLRIRQAGGFSVGMNHLSEVLTGGMSEKIVGWKHHLLTTHGIGKDQPRDHWVDLGRQLLRLGLLVGSRDKFSTISVTQQGIDTLKRRDTVMLTRSLNVAKSKAARTGDIPCDTGLFERLRSLRKELADARNIPPYVVFSDVTLRHCSRDYPQNDAALLRVPGVGEKKLDDFGRAFIDVIRDWLSENERLEFAPLEIAASAPPVSTGKGILSGTAAQTFDLFSSGRSIEEIAAMRDLAVSTVEGHLGQAVESGKNIDPHRLYTVGEEEEMRAAFEGYDEPTLKPVFEQLEGRISYGKLRFYRAANPPAAVMG</sequence>
<evidence type="ECO:0000256" key="11">
    <source>
        <dbReference type="ARBA" id="ARBA00023125"/>
    </source>
</evidence>
<dbReference type="EC" id="5.6.2.4" evidence="16"/>
<dbReference type="Gene3D" id="1.10.10.10">
    <property type="entry name" value="Winged helix-like DNA-binding domain superfamily/Winged helix DNA-binding domain"/>
    <property type="match status" value="1"/>
</dbReference>
<dbReference type="FunFam" id="3.40.50.300:FF:000296">
    <property type="entry name" value="ATP-dependent DNA helicase RecQ"/>
    <property type="match status" value="1"/>
</dbReference>
<dbReference type="NCBIfam" id="TIGR01389">
    <property type="entry name" value="recQ"/>
    <property type="match status" value="1"/>
</dbReference>
<feature type="domain" description="Helicase ATP-binding" evidence="18">
    <location>
        <begin position="27"/>
        <end position="195"/>
    </location>
</feature>
<dbReference type="PROSITE" id="PS50967">
    <property type="entry name" value="HRDC"/>
    <property type="match status" value="1"/>
</dbReference>
<accession>A0A934R322</accession>
<evidence type="ECO:0000313" key="21">
    <source>
        <dbReference type="Proteomes" id="UP000600139"/>
    </source>
</evidence>
<gene>
    <name evidence="20" type="primary">recQ</name>
    <name evidence="20" type="ORF">JIN84_10010</name>
</gene>
<dbReference type="CDD" id="cd18794">
    <property type="entry name" value="SF2_C_RecQ"/>
    <property type="match status" value="1"/>
</dbReference>
<dbReference type="GO" id="GO:0005524">
    <property type="term" value="F:ATP binding"/>
    <property type="evidence" value="ECO:0007669"/>
    <property type="project" value="UniProtKB-KW"/>
</dbReference>
<reference evidence="20" key="1">
    <citation type="submission" date="2021-01" db="EMBL/GenBank/DDBJ databases">
        <title>Modified the classification status of verrucomicrobia.</title>
        <authorList>
            <person name="Feng X."/>
        </authorList>
    </citation>
    <scope>NUCLEOTIDE SEQUENCE</scope>
    <source>
        <strain evidence="20">JCM 18052</strain>
    </source>
</reference>
<dbReference type="Pfam" id="PF09382">
    <property type="entry name" value="RQC"/>
    <property type="match status" value="1"/>
</dbReference>
<dbReference type="InterPro" id="IPR014001">
    <property type="entry name" value="Helicase_ATP-bd"/>
</dbReference>
<dbReference type="InterPro" id="IPR032284">
    <property type="entry name" value="RecQ_Zn-bd"/>
</dbReference>
<evidence type="ECO:0000256" key="8">
    <source>
        <dbReference type="ARBA" id="ARBA00022806"/>
    </source>
</evidence>
<keyword evidence="10" id="KW-0067">ATP-binding</keyword>
<dbReference type="PROSITE" id="PS51194">
    <property type="entry name" value="HELICASE_CTER"/>
    <property type="match status" value="1"/>
</dbReference>
<dbReference type="InterPro" id="IPR011545">
    <property type="entry name" value="DEAD/DEAH_box_helicase_dom"/>
</dbReference>
<evidence type="ECO:0000259" key="17">
    <source>
        <dbReference type="PROSITE" id="PS50967"/>
    </source>
</evidence>
<keyword evidence="6" id="KW-0227">DNA damage</keyword>
<keyword evidence="12" id="KW-0233">DNA recombination</keyword>
<evidence type="ECO:0000256" key="2">
    <source>
        <dbReference type="ARBA" id="ARBA00001947"/>
    </source>
</evidence>
<name>A0A934R322_9BACT</name>
<dbReference type="Pfam" id="PF16124">
    <property type="entry name" value="RecQ_Zn_bind"/>
    <property type="match status" value="1"/>
</dbReference>
<dbReference type="Pfam" id="PF00270">
    <property type="entry name" value="DEAD"/>
    <property type="match status" value="1"/>
</dbReference>
<comment type="cofactor">
    <cofactor evidence="2">
        <name>Zn(2+)</name>
        <dbReference type="ChEBI" id="CHEBI:29105"/>
    </cofactor>
</comment>
<dbReference type="Pfam" id="PF14493">
    <property type="entry name" value="HTH_40"/>
    <property type="match status" value="1"/>
</dbReference>
<keyword evidence="5" id="KW-0547">Nucleotide-binding</keyword>
<dbReference type="GO" id="GO:0009378">
    <property type="term" value="F:four-way junction helicase activity"/>
    <property type="evidence" value="ECO:0007669"/>
    <property type="project" value="TreeGrafter"/>
</dbReference>
<protein>
    <recommendedName>
        <fullName evidence="16">DNA helicase RecQ</fullName>
        <ecNumber evidence="16">5.6.2.4</ecNumber>
    </recommendedName>
</protein>
<dbReference type="PROSITE" id="PS51192">
    <property type="entry name" value="HELICASE_ATP_BIND_1"/>
    <property type="match status" value="1"/>
</dbReference>
<keyword evidence="8 20" id="KW-0347">Helicase</keyword>
<evidence type="ECO:0000259" key="19">
    <source>
        <dbReference type="PROSITE" id="PS51194"/>
    </source>
</evidence>
<dbReference type="SMART" id="SM00487">
    <property type="entry name" value="DEXDc"/>
    <property type="match status" value="1"/>
</dbReference>
<evidence type="ECO:0000256" key="13">
    <source>
        <dbReference type="ARBA" id="ARBA00023204"/>
    </source>
</evidence>
<evidence type="ECO:0000256" key="12">
    <source>
        <dbReference type="ARBA" id="ARBA00023172"/>
    </source>
</evidence>
<dbReference type="SUPFAM" id="SSF46785">
    <property type="entry name" value="Winged helix' DNA-binding domain"/>
    <property type="match status" value="1"/>
</dbReference>
<evidence type="ECO:0000256" key="9">
    <source>
        <dbReference type="ARBA" id="ARBA00022833"/>
    </source>
</evidence>
<dbReference type="GO" id="GO:0003677">
    <property type="term" value="F:DNA binding"/>
    <property type="evidence" value="ECO:0007669"/>
    <property type="project" value="UniProtKB-KW"/>
</dbReference>
<keyword evidence="11" id="KW-0238">DNA-binding</keyword>
<evidence type="ECO:0000256" key="4">
    <source>
        <dbReference type="ARBA" id="ARBA00022723"/>
    </source>
</evidence>
<dbReference type="SUPFAM" id="SSF52540">
    <property type="entry name" value="P-loop containing nucleoside triphosphate hydrolases"/>
    <property type="match status" value="1"/>
</dbReference>
<evidence type="ECO:0000256" key="3">
    <source>
        <dbReference type="ARBA" id="ARBA00005446"/>
    </source>
</evidence>
<keyword evidence="14" id="KW-0413">Isomerase</keyword>
<evidence type="ECO:0000256" key="1">
    <source>
        <dbReference type="ARBA" id="ARBA00001946"/>
    </source>
</evidence>
<dbReference type="InterPro" id="IPR036388">
    <property type="entry name" value="WH-like_DNA-bd_sf"/>
</dbReference>
<keyword evidence="13" id="KW-0234">DNA repair</keyword>
<dbReference type="GO" id="GO:0006310">
    <property type="term" value="P:DNA recombination"/>
    <property type="evidence" value="ECO:0007669"/>
    <property type="project" value="UniProtKB-UniRule"/>
</dbReference>
<evidence type="ECO:0000256" key="15">
    <source>
        <dbReference type="ARBA" id="ARBA00034617"/>
    </source>
</evidence>
<dbReference type="SMART" id="SM00490">
    <property type="entry name" value="HELICc"/>
    <property type="match status" value="1"/>
</dbReference>
<dbReference type="SMART" id="SM00956">
    <property type="entry name" value="RQC"/>
    <property type="match status" value="1"/>
</dbReference>
<dbReference type="Proteomes" id="UP000600139">
    <property type="component" value="Unassembled WGS sequence"/>
</dbReference>
<dbReference type="CDD" id="cd17920">
    <property type="entry name" value="DEXHc_RecQ"/>
    <property type="match status" value="1"/>
</dbReference>
<dbReference type="GO" id="GO:0043590">
    <property type="term" value="C:bacterial nucleoid"/>
    <property type="evidence" value="ECO:0007669"/>
    <property type="project" value="TreeGrafter"/>
</dbReference>
<feature type="domain" description="Helicase C-terminal" evidence="19">
    <location>
        <begin position="219"/>
        <end position="365"/>
    </location>
</feature>
<dbReference type="SUPFAM" id="SSF47819">
    <property type="entry name" value="HRDC-like"/>
    <property type="match status" value="1"/>
</dbReference>
<keyword evidence="4" id="KW-0479">Metal-binding</keyword>
<dbReference type="GO" id="GO:0006281">
    <property type="term" value="P:DNA repair"/>
    <property type="evidence" value="ECO:0007669"/>
    <property type="project" value="UniProtKB-KW"/>
</dbReference>
<dbReference type="Gene3D" id="3.40.50.300">
    <property type="entry name" value="P-loop containing nucleotide triphosphate hydrolases"/>
    <property type="match status" value="2"/>
</dbReference>
<keyword evidence="7 20" id="KW-0378">Hydrolase</keyword>
<dbReference type="PANTHER" id="PTHR13710:SF105">
    <property type="entry name" value="ATP-DEPENDENT DNA HELICASE Q1"/>
    <property type="match status" value="1"/>
</dbReference>
<dbReference type="InterPro" id="IPR001650">
    <property type="entry name" value="Helicase_C-like"/>
</dbReference>
<evidence type="ECO:0000256" key="6">
    <source>
        <dbReference type="ARBA" id="ARBA00022763"/>
    </source>
</evidence>
<evidence type="ECO:0000256" key="7">
    <source>
        <dbReference type="ARBA" id="ARBA00022801"/>
    </source>
</evidence>
<dbReference type="NCBIfam" id="TIGR00614">
    <property type="entry name" value="recQ_fam"/>
    <property type="match status" value="1"/>
</dbReference>
<proteinExistence type="inferred from homology"/>
<dbReference type="InterPro" id="IPR004589">
    <property type="entry name" value="DNA_helicase_ATP-dep_RecQ"/>
</dbReference>
<dbReference type="InterPro" id="IPR006293">
    <property type="entry name" value="DNA_helicase_ATP-dep_RecQ_bac"/>
</dbReference>
<dbReference type="Gene3D" id="1.10.150.80">
    <property type="entry name" value="HRDC domain"/>
    <property type="match status" value="1"/>
</dbReference>
<keyword evidence="9" id="KW-0862">Zinc</keyword>
<evidence type="ECO:0000256" key="14">
    <source>
        <dbReference type="ARBA" id="ARBA00023235"/>
    </source>
</evidence>
<evidence type="ECO:0000256" key="16">
    <source>
        <dbReference type="NCBIfam" id="TIGR01389"/>
    </source>
</evidence>
<evidence type="ECO:0000256" key="10">
    <source>
        <dbReference type="ARBA" id="ARBA00022840"/>
    </source>
</evidence>
<dbReference type="GO" id="GO:0006260">
    <property type="term" value="P:DNA replication"/>
    <property type="evidence" value="ECO:0007669"/>
    <property type="project" value="InterPro"/>
</dbReference>
<dbReference type="SMART" id="SM00341">
    <property type="entry name" value="HRDC"/>
    <property type="match status" value="1"/>
</dbReference>
<dbReference type="Pfam" id="PF00271">
    <property type="entry name" value="Helicase_C"/>
    <property type="match status" value="1"/>
</dbReference>
<dbReference type="RefSeq" id="WP_200350914.1">
    <property type="nucleotide sequence ID" value="NZ_BAABHZ010000006.1"/>
</dbReference>
<comment type="catalytic activity">
    <reaction evidence="15">
        <text>Couples ATP hydrolysis with the unwinding of duplex DNA by translocating in the 3'-5' direction.</text>
        <dbReference type="EC" id="5.6.2.4"/>
    </reaction>
</comment>
<dbReference type="GO" id="GO:0043138">
    <property type="term" value="F:3'-5' DNA helicase activity"/>
    <property type="evidence" value="ECO:0007669"/>
    <property type="project" value="UniProtKB-EC"/>
</dbReference>
<dbReference type="PANTHER" id="PTHR13710">
    <property type="entry name" value="DNA HELICASE RECQ FAMILY MEMBER"/>
    <property type="match status" value="1"/>
</dbReference>
<evidence type="ECO:0000259" key="18">
    <source>
        <dbReference type="PROSITE" id="PS51192"/>
    </source>
</evidence>
<comment type="caution">
    <text evidence="20">The sequence shown here is derived from an EMBL/GenBank/DDBJ whole genome shotgun (WGS) entry which is preliminary data.</text>
</comment>
<dbReference type="AlphaFoldDB" id="A0A934R322"/>
<dbReference type="Pfam" id="PF00570">
    <property type="entry name" value="HRDC"/>
    <property type="match status" value="1"/>
</dbReference>
<dbReference type="GO" id="GO:0030894">
    <property type="term" value="C:replisome"/>
    <property type="evidence" value="ECO:0007669"/>
    <property type="project" value="TreeGrafter"/>
</dbReference>
<dbReference type="InterPro" id="IPR002121">
    <property type="entry name" value="HRDC_dom"/>
</dbReference>
<dbReference type="GO" id="GO:0005737">
    <property type="term" value="C:cytoplasm"/>
    <property type="evidence" value="ECO:0007669"/>
    <property type="project" value="TreeGrafter"/>
</dbReference>
<evidence type="ECO:0000313" key="20">
    <source>
        <dbReference type="EMBL" id="MBK1815954.1"/>
    </source>
</evidence>
<comment type="similarity">
    <text evidence="3">Belongs to the helicase family. RecQ subfamily.</text>
</comment>
<feature type="domain" description="HRDC" evidence="17">
    <location>
        <begin position="525"/>
        <end position="605"/>
    </location>
</feature>
<dbReference type="GO" id="GO:0016787">
    <property type="term" value="F:hydrolase activity"/>
    <property type="evidence" value="ECO:0007669"/>
    <property type="project" value="UniProtKB-KW"/>
</dbReference>
<comment type="cofactor">
    <cofactor evidence="1">
        <name>Mg(2+)</name>
        <dbReference type="ChEBI" id="CHEBI:18420"/>
    </cofactor>
</comment>
<dbReference type="InterPro" id="IPR036390">
    <property type="entry name" value="WH_DNA-bd_sf"/>
</dbReference>
<organism evidence="20 21">
    <name type="scientific">Luteolibacter yonseiensis</name>
    <dbReference type="NCBI Taxonomy" id="1144680"/>
    <lineage>
        <taxon>Bacteria</taxon>
        <taxon>Pseudomonadati</taxon>
        <taxon>Verrucomicrobiota</taxon>
        <taxon>Verrucomicrobiia</taxon>
        <taxon>Verrucomicrobiales</taxon>
        <taxon>Verrucomicrobiaceae</taxon>
        <taxon>Luteolibacter</taxon>
    </lineage>
</organism>
<dbReference type="InterPro" id="IPR010997">
    <property type="entry name" value="HRDC-like_sf"/>
</dbReference>
<dbReference type="GO" id="GO:0009432">
    <property type="term" value="P:SOS response"/>
    <property type="evidence" value="ECO:0007669"/>
    <property type="project" value="UniProtKB-UniRule"/>
</dbReference>
<dbReference type="GO" id="GO:0046872">
    <property type="term" value="F:metal ion binding"/>
    <property type="evidence" value="ECO:0007669"/>
    <property type="project" value="UniProtKB-KW"/>
</dbReference>
<dbReference type="InterPro" id="IPR018982">
    <property type="entry name" value="RQC_domain"/>
</dbReference>
<keyword evidence="21" id="KW-1185">Reference proteome</keyword>
<dbReference type="EMBL" id="JAENIK010000011">
    <property type="protein sequence ID" value="MBK1815954.1"/>
    <property type="molecule type" value="Genomic_DNA"/>
</dbReference>
<evidence type="ECO:0000256" key="5">
    <source>
        <dbReference type="ARBA" id="ARBA00022741"/>
    </source>
</evidence>
<dbReference type="InterPro" id="IPR029491">
    <property type="entry name" value="Helicase_HTH"/>
</dbReference>
<dbReference type="FunFam" id="3.40.50.300:FF:000156">
    <property type="entry name" value="ATP-dependent DNA helicase recQ"/>
    <property type="match status" value="1"/>
</dbReference>
<dbReference type="InterPro" id="IPR027417">
    <property type="entry name" value="P-loop_NTPase"/>
</dbReference>